<gene>
    <name evidence="7" type="ORF">SAMN05444165_0117</name>
</gene>
<dbReference type="Pfam" id="PF12833">
    <property type="entry name" value="HTH_18"/>
    <property type="match status" value="1"/>
</dbReference>
<dbReference type="InterPro" id="IPR003313">
    <property type="entry name" value="AraC-bd"/>
</dbReference>
<dbReference type="GO" id="GO:0003700">
    <property type="term" value="F:DNA-binding transcription factor activity"/>
    <property type="evidence" value="ECO:0007669"/>
    <property type="project" value="InterPro"/>
</dbReference>
<dbReference type="InterPro" id="IPR018062">
    <property type="entry name" value="HTH_AraC-typ_CS"/>
</dbReference>
<dbReference type="PANTHER" id="PTHR11019:SF199">
    <property type="entry name" value="HTH-TYPE TRANSCRIPTIONAL REGULATOR NIMR"/>
    <property type="match status" value="1"/>
</dbReference>
<dbReference type="PROSITE" id="PS01124">
    <property type="entry name" value="HTH_ARAC_FAMILY_2"/>
    <property type="match status" value="1"/>
</dbReference>
<dbReference type="OrthoDB" id="135231at2"/>
<dbReference type="InterPro" id="IPR011051">
    <property type="entry name" value="RmlC_Cupin_sf"/>
</dbReference>
<evidence type="ECO:0000313" key="7">
    <source>
        <dbReference type="EMBL" id="SIN92825.1"/>
    </source>
</evidence>
<reference evidence="7 8" key="1">
    <citation type="submission" date="2016-11" db="EMBL/GenBank/DDBJ databases">
        <authorList>
            <person name="Jaros S."/>
            <person name="Januszkiewicz K."/>
            <person name="Wedrychowicz H."/>
        </authorList>
    </citation>
    <scope>NUCLEOTIDE SEQUENCE [LARGE SCALE GENOMIC DNA]</scope>
    <source>
        <strain evidence="7 8">GAS95</strain>
    </source>
</reference>
<evidence type="ECO:0000256" key="4">
    <source>
        <dbReference type="ARBA" id="ARBA00023159"/>
    </source>
</evidence>
<sequence>MTYFPEKSPERLAPARTFAFAGIRPSVSGSVARTRAPQVFETEYEAHAHTYGQLLFARSGVLVLDVAGTRWIAPPMRAIWIPPQVVHALRVVGNAELCSLYFGATLCVSLPWQVCAVKVSPLLRELAPRVYDEILDSGTPGENACAVLIAQELQMLSQTPLSLPMPEDRRLVKLCERLQREPHCEQPLDSLARDVALSPRHLARLFRSETGMSVAAWRQQLRMSMSLVLLASGGRVTQAAHQVGYRSATTYAATFRRTFGVSPSQYFDTPNGSPG</sequence>
<dbReference type="Proteomes" id="UP000185151">
    <property type="component" value="Unassembled WGS sequence"/>
</dbReference>
<evidence type="ECO:0000256" key="2">
    <source>
        <dbReference type="ARBA" id="ARBA00023015"/>
    </source>
</evidence>
<dbReference type="CDD" id="cd06124">
    <property type="entry name" value="cupin_NimR-like_N"/>
    <property type="match status" value="1"/>
</dbReference>
<dbReference type="AlphaFoldDB" id="A0A1N6FC08"/>
<dbReference type="EMBL" id="FSRU01000001">
    <property type="protein sequence ID" value="SIN92825.1"/>
    <property type="molecule type" value="Genomic_DNA"/>
</dbReference>
<proteinExistence type="predicted"/>
<evidence type="ECO:0000259" key="6">
    <source>
        <dbReference type="PROSITE" id="PS01124"/>
    </source>
</evidence>
<accession>A0A1N6FC08</accession>
<dbReference type="InterPro" id="IPR014710">
    <property type="entry name" value="RmlC-like_jellyroll"/>
</dbReference>
<keyword evidence="5" id="KW-0804">Transcription</keyword>
<dbReference type="SUPFAM" id="SSF51182">
    <property type="entry name" value="RmlC-like cupins"/>
    <property type="match status" value="1"/>
</dbReference>
<keyword evidence="8" id="KW-1185">Reference proteome</keyword>
<keyword evidence="4" id="KW-0010">Activator</keyword>
<dbReference type="PRINTS" id="PR00032">
    <property type="entry name" value="HTHARAC"/>
</dbReference>
<name>A0A1N6FC08_9BURK</name>
<evidence type="ECO:0000313" key="8">
    <source>
        <dbReference type="Proteomes" id="UP000185151"/>
    </source>
</evidence>
<evidence type="ECO:0000256" key="5">
    <source>
        <dbReference type="ARBA" id="ARBA00023163"/>
    </source>
</evidence>
<dbReference type="Pfam" id="PF02311">
    <property type="entry name" value="AraC_binding"/>
    <property type="match status" value="1"/>
</dbReference>
<dbReference type="GO" id="GO:0043565">
    <property type="term" value="F:sequence-specific DNA binding"/>
    <property type="evidence" value="ECO:0007669"/>
    <property type="project" value="InterPro"/>
</dbReference>
<dbReference type="Gene3D" id="1.10.10.60">
    <property type="entry name" value="Homeodomain-like"/>
    <property type="match status" value="2"/>
</dbReference>
<keyword evidence="3" id="KW-0238">DNA-binding</keyword>
<evidence type="ECO:0000256" key="1">
    <source>
        <dbReference type="ARBA" id="ARBA00022491"/>
    </source>
</evidence>
<dbReference type="SMART" id="SM00342">
    <property type="entry name" value="HTH_ARAC"/>
    <property type="match status" value="1"/>
</dbReference>
<keyword evidence="2" id="KW-0805">Transcription regulation</keyword>
<keyword evidence="1" id="KW-0678">Repressor</keyword>
<dbReference type="InterPro" id="IPR020449">
    <property type="entry name" value="Tscrpt_reg_AraC-type_HTH"/>
</dbReference>
<evidence type="ECO:0000256" key="3">
    <source>
        <dbReference type="ARBA" id="ARBA00023125"/>
    </source>
</evidence>
<dbReference type="RefSeq" id="WP_074293746.1">
    <property type="nucleotide sequence ID" value="NZ_FSRU01000001.1"/>
</dbReference>
<dbReference type="PANTHER" id="PTHR11019">
    <property type="entry name" value="HTH-TYPE TRANSCRIPTIONAL REGULATOR NIMR"/>
    <property type="match status" value="1"/>
</dbReference>
<protein>
    <submittedName>
        <fullName evidence="7">Transcriptional regulator, AraC family</fullName>
    </submittedName>
</protein>
<dbReference type="InterPro" id="IPR018060">
    <property type="entry name" value="HTH_AraC"/>
</dbReference>
<organism evidence="7 8">
    <name type="scientific">Paraburkholderia phenazinium</name>
    <dbReference type="NCBI Taxonomy" id="60549"/>
    <lineage>
        <taxon>Bacteria</taxon>
        <taxon>Pseudomonadati</taxon>
        <taxon>Pseudomonadota</taxon>
        <taxon>Betaproteobacteria</taxon>
        <taxon>Burkholderiales</taxon>
        <taxon>Burkholderiaceae</taxon>
        <taxon>Paraburkholderia</taxon>
    </lineage>
</organism>
<dbReference type="FunFam" id="1.10.10.60:FF:000132">
    <property type="entry name" value="AraC family transcriptional regulator"/>
    <property type="match status" value="1"/>
</dbReference>
<feature type="domain" description="HTH araC/xylS-type" evidence="6">
    <location>
        <begin position="168"/>
        <end position="269"/>
    </location>
</feature>
<dbReference type="PROSITE" id="PS00041">
    <property type="entry name" value="HTH_ARAC_FAMILY_1"/>
    <property type="match status" value="1"/>
</dbReference>
<dbReference type="Gene3D" id="2.60.120.10">
    <property type="entry name" value="Jelly Rolls"/>
    <property type="match status" value="1"/>
</dbReference>